<dbReference type="Gene3D" id="3.90.930.1">
    <property type="match status" value="1"/>
</dbReference>
<keyword evidence="3" id="KW-1185">Reference proteome</keyword>
<dbReference type="EMBL" id="VEVQ02000005">
    <property type="protein sequence ID" value="NHN26008.1"/>
    <property type="molecule type" value="Genomic_DNA"/>
</dbReference>
<dbReference type="SUPFAM" id="SSF82185">
    <property type="entry name" value="Histone H3 K4-specific methyltransferase SET7/9 N-terminal domain"/>
    <property type="match status" value="1"/>
</dbReference>
<keyword evidence="1" id="KW-0732">Signal</keyword>
<organism evidence="2 3">
    <name type="scientific">Flavobacterium jejuense</name>
    <dbReference type="NCBI Taxonomy" id="1544455"/>
    <lineage>
        <taxon>Bacteria</taxon>
        <taxon>Pseudomonadati</taxon>
        <taxon>Bacteroidota</taxon>
        <taxon>Flavobacteriia</taxon>
        <taxon>Flavobacteriales</taxon>
        <taxon>Flavobacteriaceae</taxon>
        <taxon>Flavobacterium</taxon>
    </lineage>
</organism>
<evidence type="ECO:0000313" key="3">
    <source>
        <dbReference type="Proteomes" id="UP000817854"/>
    </source>
</evidence>
<dbReference type="RefSeq" id="WP_140962339.1">
    <property type="nucleotide sequence ID" value="NZ_VEVQ02000005.1"/>
</dbReference>
<evidence type="ECO:0008006" key="4">
    <source>
        <dbReference type="Google" id="ProtNLM"/>
    </source>
</evidence>
<reference evidence="3" key="1">
    <citation type="submission" date="2019-05" db="EMBL/GenBank/DDBJ databases">
        <title>Flavobacterium profundi sp. nov., isolated from a deep-sea seamount.</title>
        <authorList>
            <person name="Zhang D.-C."/>
        </authorList>
    </citation>
    <scope>NUCLEOTIDE SEQUENCE [LARGE SCALE GENOMIC DNA]</scope>
    <source>
        <strain evidence="3">EC11</strain>
    </source>
</reference>
<evidence type="ECO:0000313" key="2">
    <source>
        <dbReference type="EMBL" id="NHN26008.1"/>
    </source>
</evidence>
<feature type="chain" id="PRO_5045302670" description="MORN repeat variant" evidence="1">
    <location>
        <begin position="20"/>
        <end position="368"/>
    </location>
</feature>
<gene>
    <name evidence="2" type="ORF">FIA58_010010</name>
</gene>
<proteinExistence type="predicted"/>
<name>A0ABX0ITZ8_9FLAO</name>
<dbReference type="Pfam" id="PF07661">
    <property type="entry name" value="MORN_2"/>
    <property type="match status" value="2"/>
</dbReference>
<reference evidence="2 3" key="3">
    <citation type="submission" date="2020-02" db="EMBL/GenBank/DDBJ databases">
        <title>Flavobacterium profundi sp. nov., isolated from a deep-sea seamount.</title>
        <authorList>
            <person name="Zhang D.-C."/>
        </authorList>
    </citation>
    <scope>NUCLEOTIDE SEQUENCE [LARGE SCALE GENOMIC DNA]</scope>
    <source>
        <strain evidence="2 3">EC11</strain>
    </source>
</reference>
<comment type="caution">
    <text evidence="2">The sequence shown here is derived from an EMBL/GenBank/DDBJ whole genome shotgun (WGS) entry which is preliminary data.</text>
</comment>
<protein>
    <recommendedName>
        <fullName evidence="4">MORN repeat variant</fullName>
    </recommendedName>
</protein>
<dbReference type="Proteomes" id="UP000817854">
    <property type="component" value="Unassembled WGS sequence"/>
</dbReference>
<reference evidence="2 3" key="2">
    <citation type="submission" date="2019-05" db="EMBL/GenBank/DDBJ databases">
        <authorList>
            <person name="Lianzixin W."/>
        </authorList>
    </citation>
    <scope>NUCLEOTIDE SEQUENCE [LARGE SCALE GENOMIC DNA]</scope>
    <source>
        <strain evidence="2 3">EC11</strain>
    </source>
</reference>
<accession>A0ABX0ITZ8</accession>
<sequence length="368" mass="44315">MKNSMYFLFFLLTNMNLLAQEIKYKPVFINQCTKEEDKTVTWNIIDKKQRKPLKKQPFDVEVLLPRLGEFELVYDFNDAEHIKIEKTGTTIDTIFLEKIRMVYLVSHPPILLFQDCSTNATGKITDYYSSGKIRATGTFENGKLTDTLKKYDKEGIITDIEIPYKKGNRLLHYYKDGQIKEEVNYWKKYKKLYYETGKLAEYESWKGKEKLISYFENGTLKRLRNSKKQETFSKEGILVDKITRKEILILERLFSFNRDDRNHRFYEYDWEQYDEKGTVKCKIVYYESNYSLIDFPDSLQQIAQSSIDKTTFYQKGITYKKITTKYLKEDNNYKKWFIIYRKENEEWIEEETVAVEDFFLIFEKYITK</sequence>
<evidence type="ECO:0000256" key="1">
    <source>
        <dbReference type="SAM" id="SignalP"/>
    </source>
</evidence>
<feature type="signal peptide" evidence="1">
    <location>
        <begin position="1"/>
        <end position="19"/>
    </location>
</feature>
<dbReference type="InterPro" id="IPR011652">
    <property type="entry name" value="MORN_2"/>
</dbReference>